<reference evidence="3" key="1">
    <citation type="submission" date="2023-10" db="EMBL/GenBank/DDBJ databases">
        <title>Chromosome-level genome of the transformable northern wattle, Acacia crassicarpa.</title>
        <authorList>
            <person name="Massaro I."/>
            <person name="Sinha N.R."/>
            <person name="Poethig S."/>
            <person name="Leichty A.R."/>
        </authorList>
    </citation>
    <scope>NUCLEOTIDE SEQUENCE</scope>
    <source>
        <strain evidence="3">Acra3RX</strain>
        <tissue evidence="3">Leaf</tissue>
    </source>
</reference>
<protein>
    <recommendedName>
        <fullName evidence="2">DUF4283 domain-containing protein</fullName>
    </recommendedName>
</protein>
<feature type="region of interest" description="Disordered" evidence="1">
    <location>
        <begin position="327"/>
        <end position="369"/>
    </location>
</feature>
<proteinExistence type="predicted"/>
<evidence type="ECO:0000313" key="3">
    <source>
        <dbReference type="EMBL" id="KAK4258414.1"/>
    </source>
</evidence>
<evidence type="ECO:0000259" key="2">
    <source>
        <dbReference type="Pfam" id="PF14111"/>
    </source>
</evidence>
<accession>A0AAE1MAX2</accession>
<evidence type="ECO:0000313" key="4">
    <source>
        <dbReference type="Proteomes" id="UP001293593"/>
    </source>
</evidence>
<organism evidence="3 4">
    <name type="scientific">Acacia crassicarpa</name>
    <name type="common">northern wattle</name>
    <dbReference type="NCBI Taxonomy" id="499986"/>
    <lineage>
        <taxon>Eukaryota</taxon>
        <taxon>Viridiplantae</taxon>
        <taxon>Streptophyta</taxon>
        <taxon>Embryophyta</taxon>
        <taxon>Tracheophyta</taxon>
        <taxon>Spermatophyta</taxon>
        <taxon>Magnoliopsida</taxon>
        <taxon>eudicotyledons</taxon>
        <taxon>Gunneridae</taxon>
        <taxon>Pentapetalae</taxon>
        <taxon>rosids</taxon>
        <taxon>fabids</taxon>
        <taxon>Fabales</taxon>
        <taxon>Fabaceae</taxon>
        <taxon>Caesalpinioideae</taxon>
        <taxon>mimosoid clade</taxon>
        <taxon>Acacieae</taxon>
        <taxon>Acacia</taxon>
    </lineage>
</organism>
<dbReference type="EMBL" id="JAWXYG010000012">
    <property type="protein sequence ID" value="KAK4258414.1"/>
    <property type="molecule type" value="Genomic_DNA"/>
</dbReference>
<dbReference type="PANTHER" id="PTHR31286">
    <property type="entry name" value="GLYCINE-RICH CELL WALL STRUCTURAL PROTEIN 1.8-LIKE"/>
    <property type="match status" value="1"/>
</dbReference>
<name>A0AAE1MAX2_9FABA</name>
<feature type="compositionally biased region" description="Basic residues" evidence="1">
    <location>
        <begin position="351"/>
        <end position="360"/>
    </location>
</feature>
<feature type="compositionally biased region" description="Polar residues" evidence="1">
    <location>
        <begin position="1"/>
        <end position="15"/>
    </location>
</feature>
<dbReference type="InterPro" id="IPR040256">
    <property type="entry name" value="At4g02000-like"/>
</dbReference>
<sequence>MSRVLSDQNALQVPLSTEEDDLLRRSSKKVRNTAPDNVGKLCEEQWPRIGENPRAFNAGGPSFVDKLKGTFCQAKNLGVNEDQMEDDLSDDTLSDKSFEVSGAEKEVCKIVENPMRNFPSFCFSSKMKKRLCKAWSRAIIVKLLGRNIGFRTLENRLQTMWAKRGVLTLINVGHGYHIVKFTNQDDYMHALTGAPWMIFDHYLTVQPWEANFKLDCASIEKAAVWVTLPKLPLEYYDEEALTIIENRIGKTIRVDLNTSNKLRGHFARICVLVELGKQLMQGFYLDGIEIYLEYEGLHQLCANCGIYGHKKELCPLRKQGNANMGECSKEQAPVGGEQPDQNVEPQWRVVQRNRRPKKAKDKVAEASAV</sequence>
<dbReference type="Proteomes" id="UP001293593">
    <property type="component" value="Unassembled WGS sequence"/>
</dbReference>
<dbReference type="PANTHER" id="PTHR31286:SF99">
    <property type="entry name" value="DUF4283 DOMAIN-CONTAINING PROTEIN"/>
    <property type="match status" value="1"/>
</dbReference>
<keyword evidence="4" id="KW-1185">Reference proteome</keyword>
<dbReference type="InterPro" id="IPR025558">
    <property type="entry name" value="DUF4283"/>
</dbReference>
<evidence type="ECO:0000256" key="1">
    <source>
        <dbReference type="SAM" id="MobiDB-lite"/>
    </source>
</evidence>
<dbReference type="AlphaFoldDB" id="A0AAE1MAX2"/>
<feature type="region of interest" description="Disordered" evidence="1">
    <location>
        <begin position="1"/>
        <end position="31"/>
    </location>
</feature>
<feature type="domain" description="DUF4283" evidence="2">
    <location>
        <begin position="133"/>
        <end position="214"/>
    </location>
</feature>
<dbReference type="Pfam" id="PF14111">
    <property type="entry name" value="DUF4283"/>
    <property type="match status" value="1"/>
</dbReference>
<comment type="caution">
    <text evidence="3">The sequence shown here is derived from an EMBL/GenBank/DDBJ whole genome shotgun (WGS) entry which is preliminary data.</text>
</comment>
<gene>
    <name evidence="3" type="ORF">QN277_007869</name>
</gene>